<organism evidence="1 2">
    <name type="scientific">Deinococcus budaensis</name>
    <dbReference type="NCBI Taxonomy" id="1665626"/>
    <lineage>
        <taxon>Bacteria</taxon>
        <taxon>Thermotogati</taxon>
        <taxon>Deinococcota</taxon>
        <taxon>Deinococci</taxon>
        <taxon>Deinococcales</taxon>
        <taxon>Deinococcaceae</taxon>
        <taxon>Deinococcus</taxon>
    </lineage>
</organism>
<dbReference type="EMBL" id="JACHFN010000009">
    <property type="protein sequence ID" value="MBB5235103.1"/>
    <property type="molecule type" value="Genomic_DNA"/>
</dbReference>
<evidence type="ECO:0000313" key="1">
    <source>
        <dbReference type="EMBL" id="MBB5235103.1"/>
    </source>
</evidence>
<gene>
    <name evidence="1" type="ORF">HNQ09_002551</name>
</gene>
<dbReference type="AlphaFoldDB" id="A0A7W8GH25"/>
<dbReference type="RefSeq" id="WP_184029793.1">
    <property type="nucleotide sequence ID" value="NZ_JACHFN010000009.1"/>
</dbReference>
<proteinExistence type="predicted"/>
<name>A0A7W8GH25_9DEIO</name>
<dbReference type="Proteomes" id="UP000525389">
    <property type="component" value="Unassembled WGS sequence"/>
</dbReference>
<sequence>MNARQVARGLGWFSLGLGAVEVLAPGQMSRLVGAPEKQGSGLVRAYGARELLAGAGLLTQPAAAATWMWARVAGDVLDLAAVGRVQPEDPHGRKRLVRSLLMLTGVMVVDVLVARALAHEKPPTLTERVAARLTGKERF</sequence>
<comment type="caution">
    <text evidence="1">The sequence shown here is derived from an EMBL/GenBank/DDBJ whole genome shotgun (WGS) entry which is preliminary data.</text>
</comment>
<keyword evidence="2" id="KW-1185">Reference proteome</keyword>
<evidence type="ECO:0000313" key="2">
    <source>
        <dbReference type="Proteomes" id="UP000525389"/>
    </source>
</evidence>
<reference evidence="1 2" key="1">
    <citation type="submission" date="2020-08" db="EMBL/GenBank/DDBJ databases">
        <title>Genomic Encyclopedia of Type Strains, Phase IV (KMG-IV): sequencing the most valuable type-strain genomes for metagenomic binning, comparative biology and taxonomic classification.</title>
        <authorList>
            <person name="Goeker M."/>
        </authorList>
    </citation>
    <scope>NUCLEOTIDE SEQUENCE [LARGE SCALE GENOMIC DNA]</scope>
    <source>
        <strain evidence="1 2">DSM 101791</strain>
    </source>
</reference>
<accession>A0A7W8GH25</accession>
<protein>
    <submittedName>
        <fullName evidence="1">Uncharacterized protein</fullName>
    </submittedName>
</protein>